<dbReference type="OrthoDB" id="9991317at2759"/>
<keyword evidence="4" id="KW-1185">Reference proteome</keyword>
<feature type="region of interest" description="Disordered" evidence="1">
    <location>
        <begin position="1"/>
        <end position="25"/>
    </location>
</feature>
<dbReference type="InterPro" id="IPR024983">
    <property type="entry name" value="CHAT_dom"/>
</dbReference>
<evidence type="ECO:0000313" key="4">
    <source>
        <dbReference type="Proteomes" id="UP000024837"/>
    </source>
</evidence>
<protein>
    <recommendedName>
        <fullName evidence="2">CHAT domain-containing protein</fullName>
    </recommendedName>
</protein>
<dbReference type="HOGENOM" id="CLU_255326_0_0_1"/>
<name>W7HI99_9PEZI</name>
<evidence type="ECO:0000313" key="3">
    <source>
        <dbReference type="EMBL" id="EWC43596.1"/>
    </source>
</evidence>
<reference evidence="3 4" key="1">
    <citation type="submission" date="2013-05" db="EMBL/GenBank/DDBJ databases">
        <title>Drechslerella stenobrocha genome reveals carnivorous origination and mechanical trapping mechanism of predatory fungi.</title>
        <authorList>
            <person name="Liu X."/>
            <person name="Zhang W."/>
            <person name="Liu K."/>
        </authorList>
    </citation>
    <scope>NUCLEOTIDE SEQUENCE [LARGE SCALE GENOMIC DNA]</scope>
    <source>
        <strain evidence="3 4">248</strain>
    </source>
</reference>
<evidence type="ECO:0000259" key="2">
    <source>
        <dbReference type="Pfam" id="PF12770"/>
    </source>
</evidence>
<sequence>MLRATATHTNNLPDDDPEHGNLHPQLGRRKDYVEAMVEAMQVAGNIEMTPDEMVDSLQTELFTTAEYRSVSHGHHPIARECITASLLHHNDTDLWALTRTLRRIEWAGILRRHRIVFAEVDNIEKRWPVLMTDSPAIMYLIGRLRAQQGFVTDAAEWRCRAWEAFSGYGETFLQHSDESMVLRLLMRLVNLRGDERRTKPKAEFMRVLMDGYDCWIRGKPVEQIGYFHCELLRIYLEYRISGLDADAEERAVQNDNVRVMNIICHHLEAGHLFAAFNLFKFILKEASRRLSLQYMGLRLGRAVEDARDPDVLFDFFMSELHYACGVNTLEDVDEVGLISRCSVDLAWEQFKLATEHAKKVGNEVLEADIDLTRYIVATKLKVEEKRREHEAADDGRRFEYWDIKPIQKEFDSFLRRYGRREDADRIRETICRFRELLEMTGIEGAAGYLDAITAYHYKVTGSAHWKHSDFAIAAMRMAARRKSELIYALKACKSYEVKMRHLDFHDKHEMLRMKLHIQHGLDRLSEGIRTGKELVKACDKDKKLKEGSEARYEYLLLKTDLVGQVPAGRKRTDYINRLMAEFDRFIERDKKWMPTSTHIMQKSLLKSAFLSDMCGDPDQSAVGVEELWKSLRQYTDFKTNTIFRMNATLAEKDFIDFHRCLAQYKSGKRLPAIEYCRKMARESDAPSSVREACIGGTKERARRLRMGMHWKLLFIIMHVQEYEILMMEIEAREIEVEYIHTYDHAALWQAFESTYGYFLERGEFRLVGRVLCEIAKFCTARKRPVEAMNFYIMALDRLSDADKYGLTGTKVEEYMPQVFKNFGYEELFNLALSSQIEVEEGEEGSRHRRLDTFIWAQLKKGHEMRRVLGSKTIWEDSKTFIYELRTLIAFNVPQPDSIIIEWFERFKAVLGPDGCRPGWTTDREMISGAEQRKIEELKRAICKLEGHDAFRAPLAVLTGAPPQLNDLYELREHCHRGQNVVFIDYFEAFDNVYMLWDVKNMKRQKFSRDPESFVDCVRLDLTPGVIEKWMHDFLAAALNCDPITSLTELGTIFVRWVPRLSRIGDLIVIGNSWFSSRIPFHALHLARTEKGDSYTLSQRNTMVYTPSLLTLKQCMNRLARYQGRPKIPGGTVRISICAIPPHNASSLLKSQTKDALNKILGQFRRHRADEQAAFFDKLDVDKSTLKVQLMRTSDFVHFLCSALLQPTDGEPCNVAVSIGPKVQLTAREISREFRFAKGNAPLVMVLYVHPDLLKPKDAVVQNIPDGIVSAFLQAGAASVVSTLWPVPVGIAGRFSELFFSDFHEHKGKDPSRVWDVANAVRMAAWQIRQERGVSCPHWAAFILTGAWVRGFSVGGRIISDGEGTGMRTDWENIVQRDDEARAEQY</sequence>
<dbReference type="EMBL" id="KI966457">
    <property type="protein sequence ID" value="EWC43596.1"/>
    <property type="molecule type" value="Genomic_DNA"/>
</dbReference>
<evidence type="ECO:0000256" key="1">
    <source>
        <dbReference type="SAM" id="MobiDB-lite"/>
    </source>
</evidence>
<organism evidence="3 4">
    <name type="scientific">Drechslerella stenobrocha 248</name>
    <dbReference type="NCBI Taxonomy" id="1043628"/>
    <lineage>
        <taxon>Eukaryota</taxon>
        <taxon>Fungi</taxon>
        <taxon>Dikarya</taxon>
        <taxon>Ascomycota</taxon>
        <taxon>Pezizomycotina</taxon>
        <taxon>Orbiliomycetes</taxon>
        <taxon>Orbiliales</taxon>
        <taxon>Orbiliaceae</taxon>
        <taxon>Drechslerella</taxon>
    </lineage>
</organism>
<feature type="compositionally biased region" description="Polar residues" evidence="1">
    <location>
        <begin position="1"/>
        <end position="12"/>
    </location>
</feature>
<accession>W7HI99</accession>
<dbReference type="Pfam" id="PF12770">
    <property type="entry name" value="CHAT"/>
    <property type="match status" value="1"/>
</dbReference>
<gene>
    <name evidence="3" type="ORF">DRE_01483</name>
</gene>
<feature type="domain" description="CHAT" evidence="2">
    <location>
        <begin position="1064"/>
        <end position="1345"/>
    </location>
</feature>
<proteinExistence type="predicted"/>
<dbReference type="Proteomes" id="UP000024837">
    <property type="component" value="Unassembled WGS sequence"/>
</dbReference>